<organism evidence="1 2">
    <name type="scientific">Thalassotalea euphylliae</name>
    <dbReference type="NCBI Taxonomy" id="1655234"/>
    <lineage>
        <taxon>Bacteria</taxon>
        <taxon>Pseudomonadati</taxon>
        <taxon>Pseudomonadota</taxon>
        <taxon>Gammaproteobacteria</taxon>
        <taxon>Alteromonadales</taxon>
        <taxon>Colwelliaceae</taxon>
        <taxon>Thalassotalea</taxon>
    </lineage>
</organism>
<dbReference type="Gene3D" id="2.30.110.10">
    <property type="entry name" value="Electron Transport, Fmn-binding Protein, Chain A"/>
    <property type="match status" value="1"/>
</dbReference>
<gene>
    <name evidence="1" type="ORF">DXX93_18950</name>
</gene>
<name>A0A3E0TV17_9GAMM</name>
<comment type="caution">
    <text evidence="1">The sequence shown here is derived from an EMBL/GenBank/DDBJ whole genome shotgun (WGS) entry which is preliminary data.</text>
</comment>
<protein>
    <submittedName>
        <fullName evidence="1">Uncharacterized protein</fullName>
    </submittedName>
</protein>
<dbReference type="SUPFAM" id="SSF141371">
    <property type="entry name" value="PilZ domain-like"/>
    <property type="match status" value="1"/>
</dbReference>
<dbReference type="RefSeq" id="WP_116009473.1">
    <property type="nucleotide sequence ID" value="NZ_QUOU01000001.1"/>
</dbReference>
<sequence length="119" mass="13164">MHTKDISDKLSPELLAGAKVGTKLVFQLLMKREQKIYGELVGIDANRLLIVKPTVFPAAISYSQIEAGALSAIHLVVDNGEKVCLAFRSEVVTSMTYPSKFIFFKFPEQVTGRFASSRN</sequence>
<proteinExistence type="predicted"/>
<evidence type="ECO:0000313" key="2">
    <source>
        <dbReference type="Proteomes" id="UP000256478"/>
    </source>
</evidence>
<dbReference type="Proteomes" id="UP000256478">
    <property type="component" value="Unassembled WGS sequence"/>
</dbReference>
<dbReference type="EMBL" id="QUOU01000001">
    <property type="protein sequence ID" value="REL28438.1"/>
    <property type="molecule type" value="Genomic_DNA"/>
</dbReference>
<evidence type="ECO:0000313" key="1">
    <source>
        <dbReference type="EMBL" id="REL28438.1"/>
    </source>
</evidence>
<reference evidence="1 2" key="1">
    <citation type="submission" date="2018-08" db="EMBL/GenBank/DDBJ databases">
        <title>Thalassotalea euphylliae genome.</title>
        <authorList>
            <person name="Summers S."/>
            <person name="Rice S.A."/>
            <person name="Freckelton M.L."/>
            <person name="Nedved B.T."/>
            <person name="Hadfield M.G."/>
        </authorList>
    </citation>
    <scope>NUCLEOTIDE SEQUENCE [LARGE SCALE GENOMIC DNA]</scope>
    <source>
        <strain evidence="1 2">H1</strain>
    </source>
</reference>
<dbReference type="AlphaFoldDB" id="A0A3E0TV17"/>
<accession>A0A3E0TV17</accession>
<dbReference type="InterPro" id="IPR012349">
    <property type="entry name" value="Split_barrel_FMN-bd"/>
</dbReference>